<dbReference type="AlphaFoldDB" id="A0A2T4BX47"/>
<accession>A0A2T4BX47</accession>
<evidence type="ECO:0000259" key="1">
    <source>
        <dbReference type="Pfam" id="PF22974"/>
    </source>
</evidence>
<dbReference type="InterPro" id="IPR054293">
    <property type="entry name" value="DUF7029"/>
</dbReference>
<protein>
    <submittedName>
        <fullName evidence="3">Uncharacterized protein</fullName>
    </submittedName>
</protein>
<name>A0A2T4BX47_TRILO</name>
<keyword evidence="4" id="KW-1185">Reference proteome</keyword>
<gene>
    <name evidence="3" type="ORF">M440DRAFT_1464676</name>
</gene>
<dbReference type="OrthoDB" id="160645at2759"/>
<sequence length="496" mass="50464">MSRLRNASAEALFCTWEKTFAWSSFFIMFIKSAASAGLLLALANYASASPVLAKRVDAVAPAVANKFLLTPDTPAGNDGSNLALKTEESYIWSHPDQGIVANMTLQAASGFRLLTAISMQDVVQSVDCATEDITITFGSAASLQAAQEAWKWVNADPSNTMIYVAEGQACAGTKGRQPFAVESIRYDTSAKTALMAASLAKWRDFAADASIRIAGVPVDAGSGSGSGNATTTARRRGVSKDVTLDIGHDFSGPIFSTAIDGVNVALNCDSCKTHGTANADITLSLSGGLSASVRTEDSFGADLDVSLTASGSLTEPLSLSVPIATVPLAGFSIADLVDFGPQLSIAADASVSAVSAAATASLGVSASLPDGSAFTLGQSSDIQPSVQTTKLGVTGSVSVTAKVGPVVSLELVASFLGEGVVGGFALQAPVLSADFEGSASSMGMLACGNSTAEVSLELSVGVELDGFAGFGGAGDRPNQKAVFQKDAQVFKSCLTV</sequence>
<dbReference type="InterPro" id="IPR055647">
    <property type="entry name" value="DUF7223"/>
</dbReference>
<evidence type="ECO:0000313" key="3">
    <source>
        <dbReference type="EMBL" id="PTB73919.1"/>
    </source>
</evidence>
<proteinExistence type="predicted"/>
<dbReference type="Proteomes" id="UP000240760">
    <property type="component" value="Unassembled WGS sequence"/>
</dbReference>
<evidence type="ECO:0000259" key="2">
    <source>
        <dbReference type="Pfam" id="PF23865"/>
    </source>
</evidence>
<reference evidence="3 4" key="1">
    <citation type="submission" date="2016-07" db="EMBL/GenBank/DDBJ databases">
        <title>Multiple horizontal gene transfer events from other fungi enriched the ability of initially mycotrophic Trichoderma (Ascomycota) to feed on dead plant biomass.</title>
        <authorList>
            <consortium name="DOE Joint Genome Institute"/>
            <person name="Aerts A."/>
            <person name="Atanasova L."/>
            <person name="Chenthamara K."/>
            <person name="Zhang J."/>
            <person name="Grujic M."/>
            <person name="Henrissat B."/>
            <person name="Kuo A."/>
            <person name="Salamov A."/>
            <person name="Lipzen A."/>
            <person name="Labutti K."/>
            <person name="Barry K."/>
            <person name="Miao Y."/>
            <person name="Rahimi M.J."/>
            <person name="Shen Q."/>
            <person name="Grigoriev I.V."/>
            <person name="Kubicek C.P."/>
            <person name="Druzhinina I.S."/>
        </authorList>
    </citation>
    <scope>NUCLEOTIDE SEQUENCE [LARGE SCALE GENOMIC DNA]</scope>
    <source>
        <strain evidence="3 4">ATCC 18648</strain>
    </source>
</reference>
<dbReference type="Pfam" id="PF22974">
    <property type="entry name" value="DUF7029"/>
    <property type="match status" value="1"/>
</dbReference>
<feature type="domain" description="DUF7029" evidence="1">
    <location>
        <begin position="119"/>
        <end position="208"/>
    </location>
</feature>
<dbReference type="Pfam" id="PF23865">
    <property type="entry name" value="DUF7223"/>
    <property type="match status" value="1"/>
</dbReference>
<organism evidence="3 4">
    <name type="scientific">Trichoderma longibrachiatum ATCC 18648</name>
    <dbReference type="NCBI Taxonomy" id="983965"/>
    <lineage>
        <taxon>Eukaryota</taxon>
        <taxon>Fungi</taxon>
        <taxon>Dikarya</taxon>
        <taxon>Ascomycota</taxon>
        <taxon>Pezizomycotina</taxon>
        <taxon>Sordariomycetes</taxon>
        <taxon>Hypocreomycetidae</taxon>
        <taxon>Hypocreales</taxon>
        <taxon>Hypocreaceae</taxon>
        <taxon>Trichoderma</taxon>
    </lineage>
</organism>
<feature type="domain" description="DUF7223" evidence="2">
    <location>
        <begin position="244"/>
        <end position="495"/>
    </location>
</feature>
<evidence type="ECO:0000313" key="4">
    <source>
        <dbReference type="Proteomes" id="UP000240760"/>
    </source>
</evidence>
<dbReference type="EMBL" id="KZ679137">
    <property type="protein sequence ID" value="PTB73919.1"/>
    <property type="molecule type" value="Genomic_DNA"/>
</dbReference>